<evidence type="ECO:0008006" key="3">
    <source>
        <dbReference type="Google" id="ProtNLM"/>
    </source>
</evidence>
<accession>A0A420GBS6</accession>
<sequence length="274" mass="31672">MSVILLLNIVGYLFNRIQNFKMKLRHIFPLLILVFMVKVKSNAQEVAGHAHYAVLRSTDSINNSPADLSVINAYPFVPKVAAMMRFKLEFTTTNSMFNRVKTKELEKVSNEDIKTTETLVGYRDTSWHDASYFYSFDRDLRKGPGRKGLILKTRNNFDWKISDETKKIGEFTCYKAKGDRVISYREGGEYKIRKTPVIAWFCPEIPVTFGPVFARDLPGLIFEFQYDGIVYGLTDINLTGKADIAPLPNKEILTKEQWRERLYKLAKELNVPYQ</sequence>
<evidence type="ECO:0000313" key="2">
    <source>
        <dbReference type="Proteomes" id="UP000286402"/>
    </source>
</evidence>
<dbReference type="InterPro" id="IPR005901">
    <property type="entry name" value="GLPGLI"/>
</dbReference>
<organism evidence="1 2">
    <name type="scientific">Sphingobacterium siyangense</name>
    <dbReference type="NCBI Taxonomy" id="459529"/>
    <lineage>
        <taxon>Bacteria</taxon>
        <taxon>Pseudomonadati</taxon>
        <taxon>Bacteroidota</taxon>
        <taxon>Sphingobacteriia</taxon>
        <taxon>Sphingobacteriales</taxon>
        <taxon>Sphingobacteriaceae</taxon>
        <taxon>Sphingobacterium</taxon>
    </lineage>
</organism>
<evidence type="ECO:0000313" key="1">
    <source>
        <dbReference type="EMBL" id="RKF42602.1"/>
    </source>
</evidence>
<dbReference type="Pfam" id="PF09697">
    <property type="entry name" value="Porph_ging"/>
    <property type="match status" value="1"/>
</dbReference>
<keyword evidence="2" id="KW-1185">Reference proteome</keyword>
<dbReference type="AlphaFoldDB" id="A0A420GBS6"/>
<reference evidence="1 2" key="1">
    <citation type="submission" date="2016-07" db="EMBL/GenBank/DDBJ databases">
        <title>Genome analysis of Sphingobacterium siyangense T12B17.</title>
        <authorList>
            <person name="Xu D."/>
            <person name="Su Y."/>
            <person name="Zheng S."/>
        </authorList>
    </citation>
    <scope>NUCLEOTIDE SEQUENCE [LARGE SCALE GENOMIC DNA]</scope>
    <source>
        <strain evidence="1 2">T12B17</strain>
    </source>
</reference>
<dbReference type="NCBIfam" id="TIGR01200">
    <property type="entry name" value="GLPGLI"/>
    <property type="match status" value="1"/>
</dbReference>
<dbReference type="EMBL" id="MCAQ01000001">
    <property type="protein sequence ID" value="RKF42602.1"/>
    <property type="molecule type" value="Genomic_DNA"/>
</dbReference>
<protein>
    <recommendedName>
        <fullName evidence="3">GLPGLI family protein</fullName>
    </recommendedName>
</protein>
<comment type="caution">
    <text evidence="1">The sequence shown here is derived from an EMBL/GenBank/DDBJ whole genome shotgun (WGS) entry which is preliminary data.</text>
</comment>
<proteinExistence type="predicted"/>
<dbReference type="Proteomes" id="UP000286402">
    <property type="component" value="Unassembled WGS sequence"/>
</dbReference>
<gene>
    <name evidence="1" type="ORF">BCY89_03790</name>
</gene>
<name>A0A420GBS6_9SPHI</name>